<dbReference type="Pfam" id="PF26476">
    <property type="entry name" value="DUF8149"/>
    <property type="match status" value="1"/>
</dbReference>
<dbReference type="RefSeq" id="WP_174654132.1">
    <property type="nucleotide sequence ID" value="NZ_JAKRVX010000006.1"/>
</dbReference>
<evidence type="ECO:0000313" key="3">
    <source>
        <dbReference type="Proteomes" id="UP001203207"/>
    </source>
</evidence>
<protein>
    <recommendedName>
        <fullName evidence="1">DUF8149 domain-containing protein</fullName>
    </recommendedName>
</protein>
<dbReference type="Proteomes" id="UP001203207">
    <property type="component" value="Unassembled WGS sequence"/>
</dbReference>
<proteinExistence type="predicted"/>
<dbReference type="EMBL" id="JAKRVX010000006">
    <property type="protein sequence ID" value="MCL9817836.1"/>
    <property type="molecule type" value="Genomic_DNA"/>
</dbReference>
<keyword evidence="3" id="KW-1185">Reference proteome</keyword>
<evidence type="ECO:0000313" key="2">
    <source>
        <dbReference type="EMBL" id="MCL9817836.1"/>
    </source>
</evidence>
<gene>
    <name evidence="2" type="ORF">AArcSt2_12885</name>
</gene>
<dbReference type="InterPro" id="IPR058462">
    <property type="entry name" value="DUF8149"/>
</dbReference>
<name>A0AAE3FZ58_9EURY</name>
<reference evidence="2" key="2">
    <citation type="submission" date="2022-02" db="EMBL/GenBank/DDBJ databases">
        <authorList>
            <person name="Elcheninov A.G."/>
            <person name="Sorokin D.Y."/>
            <person name="Kublanov I.V."/>
        </authorList>
    </citation>
    <scope>NUCLEOTIDE SEQUENCE</scope>
    <source>
        <strain evidence="2">AArc-St2</strain>
    </source>
</reference>
<comment type="caution">
    <text evidence="2">The sequence shown here is derived from an EMBL/GenBank/DDBJ whole genome shotgun (WGS) entry which is preliminary data.</text>
</comment>
<feature type="domain" description="DUF8149" evidence="1">
    <location>
        <begin position="4"/>
        <end position="70"/>
    </location>
</feature>
<organism evidence="2 3">
    <name type="scientific">Natronocalculus amylovorans</name>
    <dbReference type="NCBI Taxonomy" id="2917812"/>
    <lineage>
        <taxon>Archaea</taxon>
        <taxon>Methanobacteriati</taxon>
        <taxon>Methanobacteriota</taxon>
        <taxon>Stenosarchaea group</taxon>
        <taxon>Halobacteria</taxon>
        <taxon>Halobacteriales</taxon>
        <taxon>Haloferacaceae</taxon>
        <taxon>Natronocalculus</taxon>
    </lineage>
</organism>
<accession>A0AAE3FZ58</accession>
<sequence>MTTESDDEPSVPIVCEECGTNARIPLSELADKLASHNDRVHDGEQIAVVEPAIVEHIADMAADDLGIFEE</sequence>
<evidence type="ECO:0000259" key="1">
    <source>
        <dbReference type="Pfam" id="PF26476"/>
    </source>
</evidence>
<dbReference type="AlphaFoldDB" id="A0AAE3FZ58"/>
<reference evidence="2" key="1">
    <citation type="journal article" date="2022" name="Syst. Appl. Microbiol.">
        <title>Natronocalculus amylovorans gen. nov., sp. nov., and Natranaeroarchaeum aerophilus sp. nov., dominant culturable amylolytic natronoarchaea from hypersaline soda lakes in southwestern Siberia.</title>
        <authorList>
            <person name="Sorokin D.Y."/>
            <person name="Elcheninov A.G."/>
            <person name="Khizhniak T.V."/>
            <person name="Koenen M."/>
            <person name="Bale N.J."/>
            <person name="Damste J.S.S."/>
            <person name="Kublanov I.V."/>
        </authorList>
    </citation>
    <scope>NUCLEOTIDE SEQUENCE</scope>
    <source>
        <strain evidence="2">AArc-St2</strain>
    </source>
</reference>